<proteinExistence type="predicted"/>
<gene>
    <name evidence="2" type="ORF">HMPREF0682_2065</name>
</gene>
<accession>U2Q309</accession>
<keyword evidence="1" id="KW-0732">Signal</keyword>
<dbReference type="AlphaFoldDB" id="U2Q309"/>
<feature type="chain" id="PRO_5038914959" evidence="1">
    <location>
        <begin position="32"/>
        <end position="178"/>
    </location>
</feature>
<name>U2Q309_9ACTN</name>
<dbReference type="GeneID" id="95359348"/>
<keyword evidence="3" id="KW-1185">Reference proteome</keyword>
<sequence length="178" mass="18593">MTSRRLPRPVRLGLPALALALLAGCAPSAGTAMVVDGRRVTEDHLDALAEGCRTALDGAGTSDQYPDGEVRQAVASWVAQGLVADALIERANATVSDADLQKARAGLRNADLFTSTADCSEAFMGIVRLTAYVSLEGEQSARDQASGLRIEINPRYGAWDADELTVMGSGSLSGRSEG</sequence>
<comment type="caution">
    <text evidence="2">The sequence shown here is derived from an EMBL/GenBank/DDBJ whole genome shotgun (WGS) entry which is preliminary data.</text>
</comment>
<evidence type="ECO:0000313" key="2">
    <source>
        <dbReference type="EMBL" id="ERK50404.1"/>
    </source>
</evidence>
<organism evidence="2 3">
    <name type="scientific">Propionibacterium acidifaciens F0233</name>
    <dbReference type="NCBI Taxonomy" id="553198"/>
    <lineage>
        <taxon>Bacteria</taxon>
        <taxon>Bacillati</taxon>
        <taxon>Actinomycetota</taxon>
        <taxon>Actinomycetes</taxon>
        <taxon>Propionibacteriales</taxon>
        <taxon>Propionibacteriaceae</taxon>
        <taxon>Propionibacterium</taxon>
    </lineage>
</organism>
<dbReference type="RefSeq" id="WP_021798735.1">
    <property type="nucleotide sequence ID" value="NZ_ACVN02000305.1"/>
</dbReference>
<feature type="signal peptide" evidence="1">
    <location>
        <begin position="1"/>
        <end position="31"/>
    </location>
</feature>
<dbReference type="EMBL" id="ACVN02000305">
    <property type="protein sequence ID" value="ERK50404.1"/>
    <property type="molecule type" value="Genomic_DNA"/>
</dbReference>
<dbReference type="OrthoDB" id="3732432at2"/>
<evidence type="ECO:0000256" key="1">
    <source>
        <dbReference type="SAM" id="SignalP"/>
    </source>
</evidence>
<reference evidence="2" key="1">
    <citation type="submission" date="2013-08" db="EMBL/GenBank/DDBJ databases">
        <authorList>
            <person name="Durkin A.S."/>
            <person name="Haft D.R."/>
            <person name="McCorrison J."/>
            <person name="Torralba M."/>
            <person name="Gillis M."/>
            <person name="Haft D.H."/>
            <person name="Methe B."/>
            <person name="Sutton G."/>
            <person name="Nelson K.E."/>
        </authorList>
    </citation>
    <scope>NUCLEOTIDE SEQUENCE [LARGE SCALE GENOMIC DNA]</scope>
    <source>
        <strain evidence="2">F0233</strain>
    </source>
</reference>
<dbReference type="Proteomes" id="UP000017052">
    <property type="component" value="Unassembled WGS sequence"/>
</dbReference>
<keyword evidence="2" id="KW-0449">Lipoprotein</keyword>
<evidence type="ECO:0000313" key="3">
    <source>
        <dbReference type="Proteomes" id="UP000017052"/>
    </source>
</evidence>
<dbReference type="PROSITE" id="PS51257">
    <property type="entry name" value="PROKAR_LIPOPROTEIN"/>
    <property type="match status" value="1"/>
</dbReference>
<protein>
    <submittedName>
        <fullName evidence="2">Lipoprotein</fullName>
    </submittedName>
</protein>